<dbReference type="Pfam" id="PF00018">
    <property type="entry name" value="SH3_1"/>
    <property type="match status" value="1"/>
</dbReference>
<dbReference type="InterPro" id="IPR001452">
    <property type="entry name" value="SH3_domain"/>
</dbReference>
<dbReference type="EMBL" id="KB097417">
    <property type="protein sequence ID" value="ESN97242.1"/>
    <property type="molecule type" value="Genomic_DNA"/>
</dbReference>
<dbReference type="Pfam" id="PF00620">
    <property type="entry name" value="RhoGAP"/>
    <property type="match status" value="2"/>
</dbReference>
<dbReference type="CTD" id="20216498"/>
<evidence type="ECO:0000313" key="8">
    <source>
        <dbReference type="EnsemblMetazoa" id="HelroP85587"/>
    </source>
</evidence>
<dbReference type="InterPro" id="IPR051576">
    <property type="entry name" value="PX-Rho_GAP"/>
</dbReference>
<feature type="transmembrane region" description="Helical" evidence="4">
    <location>
        <begin position="314"/>
        <end position="339"/>
    </location>
</feature>
<keyword evidence="4" id="KW-0812">Transmembrane</keyword>
<evidence type="ECO:0000313" key="7">
    <source>
        <dbReference type="EMBL" id="ESN97242.1"/>
    </source>
</evidence>
<sequence>QMDNKGNRVILPDSESAINIPAVAAAHSIRNYVAQSADELSLNVGDILSIIDKPPSNESSWWRGKKEFEVGFFPSDCVELLESNKIPQSIACRYAVNSIQLKHCKSCSLLMSFFSTRPNRSSLKRTGIVKERLFACDLGEHLLNSGEDVPTILRCCSEVLEVYGIVDGIYRLSGAASTINKLRHHHYYHYLFDEGKTPQLSLESYKQDIHSISSLLKMYFRELPNPLLTYQLYDSFIEAITEREESVRLSKICDVIKQLPPPHYRSVAVVDAAAATATTAAADDVDDDVKDGDDYTVVLLLTLFFCRYYCRCFIYFYIYYCNYFFYYYCYYYCSCYYYYCSYYHHRQQRTAEFLFRHLNKMASHDKSTSMHCKNLAIVWAPNLLR</sequence>
<dbReference type="GO" id="GO:0005096">
    <property type="term" value="F:GTPase activator activity"/>
    <property type="evidence" value="ECO:0007669"/>
    <property type="project" value="UniProtKB-KW"/>
</dbReference>
<feature type="domain" description="SH3" evidence="5">
    <location>
        <begin position="21"/>
        <end position="83"/>
    </location>
</feature>
<evidence type="ECO:0000256" key="3">
    <source>
        <dbReference type="PROSITE-ProRule" id="PRU00192"/>
    </source>
</evidence>
<evidence type="ECO:0000256" key="2">
    <source>
        <dbReference type="ARBA" id="ARBA00022468"/>
    </source>
</evidence>
<dbReference type="Proteomes" id="UP000015101">
    <property type="component" value="Unassembled WGS sequence"/>
</dbReference>
<organism evidence="8 9">
    <name type="scientific">Helobdella robusta</name>
    <name type="common">Californian leech</name>
    <dbReference type="NCBI Taxonomy" id="6412"/>
    <lineage>
        <taxon>Eukaryota</taxon>
        <taxon>Metazoa</taxon>
        <taxon>Spiralia</taxon>
        <taxon>Lophotrochozoa</taxon>
        <taxon>Annelida</taxon>
        <taxon>Clitellata</taxon>
        <taxon>Hirudinea</taxon>
        <taxon>Rhynchobdellida</taxon>
        <taxon>Glossiphoniidae</taxon>
        <taxon>Helobdella</taxon>
    </lineage>
</organism>
<dbReference type="SUPFAM" id="SSF50044">
    <property type="entry name" value="SH3-domain"/>
    <property type="match status" value="1"/>
</dbReference>
<dbReference type="InterPro" id="IPR000198">
    <property type="entry name" value="RhoGAP_dom"/>
</dbReference>
<dbReference type="FunFam" id="2.30.30.40:FF:000207">
    <property type="entry name" value="CLUMA_CG020965, isoform A"/>
    <property type="match status" value="1"/>
</dbReference>
<dbReference type="InterPro" id="IPR008936">
    <property type="entry name" value="Rho_GTPase_activation_prot"/>
</dbReference>
<dbReference type="SUPFAM" id="SSF48350">
    <property type="entry name" value="GTPase activation domain, GAP"/>
    <property type="match status" value="2"/>
</dbReference>
<keyword evidence="2" id="KW-0343">GTPase activation</keyword>
<dbReference type="AlphaFoldDB" id="T1G601"/>
<name>T1G601_HELRO</name>
<dbReference type="GO" id="GO:0007165">
    <property type="term" value="P:signal transduction"/>
    <property type="evidence" value="ECO:0007669"/>
    <property type="project" value="InterPro"/>
</dbReference>
<keyword evidence="4" id="KW-0472">Membrane</keyword>
<dbReference type="OrthoDB" id="5873004at2759"/>
<dbReference type="SMART" id="SM00326">
    <property type="entry name" value="SH3"/>
    <property type="match status" value="1"/>
</dbReference>
<dbReference type="PROSITE" id="PS50002">
    <property type="entry name" value="SH3"/>
    <property type="match status" value="1"/>
</dbReference>
<dbReference type="STRING" id="6412.T1G601"/>
<dbReference type="KEGG" id="hro:HELRODRAFT_85587"/>
<dbReference type="EnsemblMetazoa" id="HelroT85587">
    <property type="protein sequence ID" value="HelroP85587"/>
    <property type="gene ID" value="HelroG85587"/>
</dbReference>
<dbReference type="PANTHER" id="PTHR15729:SF10">
    <property type="entry name" value="GTPASE-ACTIVATING PROTEIN CDGAPR"/>
    <property type="match status" value="1"/>
</dbReference>
<dbReference type="RefSeq" id="XP_009024615.1">
    <property type="nucleotide sequence ID" value="XM_009026367.1"/>
</dbReference>
<dbReference type="eggNOG" id="KOG1449">
    <property type="taxonomic scope" value="Eukaryota"/>
</dbReference>
<reference evidence="9" key="1">
    <citation type="submission" date="2012-12" db="EMBL/GenBank/DDBJ databases">
        <authorList>
            <person name="Hellsten U."/>
            <person name="Grimwood J."/>
            <person name="Chapman J.A."/>
            <person name="Shapiro H."/>
            <person name="Aerts A."/>
            <person name="Otillar R.P."/>
            <person name="Terry A.Y."/>
            <person name="Boore J.L."/>
            <person name="Simakov O."/>
            <person name="Marletaz F."/>
            <person name="Cho S.-J."/>
            <person name="Edsinger-Gonzales E."/>
            <person name="Havlak P."/>
            <person name="Kuo D.-H."/>
            <person name="Larsson T."/>
            <person name="Lv J."/>
            <person name="Arendt D."/>
            <person name="Savage R."/>
            <person name="Osoegawa K."/>
            <person name="de Jong P."/>
            <person name="Lindberg D.R."/>
            <person name="Seaver E.C."/>
            <person name="Weisblat D.A."/>
            <person name="Putnam N.H."/>
            <person name="Grigoriev I.V."/>
            <person name="Rokhsar D.S."/>
        </authorList>
    </citation>
    <scope>NUCLEOTIDE SEQUENCE</scope>
</reference>
<dbReference type="PRINTS" id="PR00452">
    <property type="entry name" value="SH3DOMAIN"/>
</dbReference>
<gene>
    <name evidence="8" type="primary">20216498</name>
    <name evidence="7" type="ORF">HELRODRAFT_85587</name>
</gene>
<reference evidence="8" key="3">
    <citation type="submission" date="2015-06" db="UniProtKB">
        <authorList>
            <consortium name="EnsemblMetazoa"/>
        </authorList>
    </citation>
    <scope>IDENTIFICATION</scope>
</reference>
<evidence type="ECO:0000313" key="9">
    <source>
        <dbReference type="Proteomes" id="UP000015101"/>
    </source>
</evidence>
<dbReference type="Gene3D" id="2.30.30.40">
    <property type="entry name" value="SH3 Domains"/>
    <property type="match status" value="1"/>
</dbReference>
<evidence type="ECO:0000259" key="5">
    <source>
        <dbReference type="PROSITE" id="PS50002"/>
    </source>
</evidence>
<feature type="domain" description="Rho-GAP" evidence="6">
    <location>
        <begin position="136"/>
        <end position="385"/>
    </location>
</feature>
<dbReference type="EMBL" id="AMQM01006407">
    <property type="status" value="NOT_ANNOTATED_CDS"/>
    <property type="molecule type" value="Genomic_DNA"/>
</dbReference>
<protein>
    <recommendedName>
        <fullName evidence="10">SH3 domain-containing protein</fullName>
    </recommendedName>
</protein>
<dbReference type="PANTHER" id="PTHR15729">
    <property type="entry name" value="CDC42 GTPASE-ACTIVATING PROTEIN"/>
    <property type="match status" value="1"/>
</dbReference>
<evidence type="ECO:0008006" key="10">
    <source>
        <dbReference type="Google" id="ProtNLM"/>
    </source>
</evidence>
<dbReference type="CDD" id="cd11835">
    <property type="entry name" value="SH3_ARHGAP32_33"/>
    <property type="match status" value="1"/>
</dbReference>
<reference evidence="7 9" key="2">
    <citation type="journal article" date="2013" name="Nature">
        <title>Insights into bilaterian evolution from three spiralian genomes.</title>
        <authorList>
            <person name="Simakov O."/>
            <person name="Marletaz F."/>
            <person name="Cho S.J."/>
            <person name="Edsinger-Gonzales E."/>
            <person name="Havlak P."/>
            <person name="Hellsten U."/>
            <person name="Kuo D.H."/>
            <person name="Larsson T."/>
            <person name="Lv J."/>
            <person name="Arendt D."/>
            <person name="Savage R."/>
            <person name="Osoegawa K."/>
            <person name="de Jong P."/>
            <person name="Grimwood J."/>
            <person name="Chapman J.A."/>
            <person name="Shapiro H."/>
            <person name="Aerts A."/>
            <person name="Otillar R.P."/>
            <person name="Terry A.Y."/>
            <person name="Boore J.L."/>
            <person name="Grigoriev I.V."/>
            <person name="Lindberg D.R."/>
            <person name="Seaver E.C."/>
            <person name="Weisblat D.A."/>
            <person name="Putnam N.H."/>
            <person name="Rokhsar D.S."/>
        </authorList>
    </citation>
    <scope>NUCLEOTIDE SEQUENCE</scope>
</reference>
<accession>T1G601</accession>
<keyword evidence="9" id="KW-1185">Reference proteome</keyword>
<dbReference type="InParanoid" id="T1G601"/>
<dbReference type="InterPro" id="IPR036028">
    <property type="entry name" value="SH3-like_dom_sf"/>
</dbReference>
<dbReference type="SMART" id="SM00324">
    <property type="entry name" value="RhoGAP"/>
    <property type="match status" value="1"/>
</dbReference>
<dbReference type="OMA" id="ACITEMP"/>
<evidence type="ECO:0000259" key="6">
    <source>
        <dbReference type="PROSITE" id="PS50238"/>
    </source>
</evidence>
<dbReference type="GeneID" id="20216498"/>
<evidence type="ECO:0000256" key="1">
    <source>
        <dbReference type="ARBA" id="ARBA00022443"/>
    </source>
</evidence>
<keyword evidence="4" id="KW-1133">Transmembrane helix</keyword>
<evidence type="ECO:0000256" key="4">
    <source>
        <dbReference type="SAM" id="Phobius"/>
    </source>
</evidence>
<keyword evidence="1 3" id="KW-0728">SH3 domain</keyword>
<dbReference type="PROSITE" id="PS50238">
    <property type="entry name" value="RHOGAP"/>
    <property type="match status" value="1"/>
</dbReference>
<proteinExistence type="predicted"/>
<dbReference type="Gene3D" id="1.10.555.10">
    <property type="entry name" value="Rho GTPase activation protein"/>
    <property type="match status" value="2"/>
</dbReference>
<dbReference type="HOGENOM" id="CLU_718814_0_0_1"/>